<evidence type="ECO:0000313" key="2">
    <source>
        <dbReference type="Proteomes" id="UP001381693"/>
    </source>
</evidence>
<sequence>MTKYCAPNVSGDRKWRRKSRGQTIRDIYASISGIIIRHLSSPIAHYLHRRLDSLRATLRRPFQTIRTSE</sequence>
<keyword evidence="2" id="KW-1185">Reference proteome</keyword>
<dbReference type="EMBL" id="JAXCGZ010009605">
    <property type="protein sequence ID" value="KAK7076605.1"/>
    <property type="molecule type" value="Genomic_DNA"/>
</dbReference>
<proteinExistence type="predicted"/>
<evidence type="ECO:0000313" key="1">
    <source>
        <dbReference type="EMBL" id="KAK7076605.1"/>
    </source>
</evidence>
<comment type="caution">
    <text evidence="1">The sequence shown here is derived from an EMBL/GenBank/DDBJ whole genome shotgun (WGS) entry which is preliminary data.</text>
</comment>
<gene>
    <name evidence="1" type="ORF">SK128_002616</name>
</gene>
<feature type="non-terminal residue" evidence="1">
    <location>
        <position position="69"/>
    </location>
</feature>
<dbReference type="Proteomes" id="UP001381693">
    <property type="component" value="Unassembled WGS sequence"/>
</dbReference>
<protein>
    <submittedName>
        <fullName evidence="1">Uncharacterized protein</fullName>
    </submittedName>
</protein>
<name>A0AAN8X275_HALRR</name>
<accession>A0AAN8X275</accession>
<reference evidence="1 2" key="1">
    <citation type="submission" date="2023-11" db="EMBL/GenBank/DDBJ databases">
        <title>Halocaridina rubra genome assembly.</title>
        <authorList>
            <person name="Smith C."/>
        </authorList>
    </citation>
    <scope>NUCLEOTIDE SEQUENCE [LARGE SCALE GENOMIC DNA]</scope>
    <source>
        <strain evidence="1">EP-1</strain>
        <tissue evidence="1">Whole</tissue>
    </source>
</reference>
<organism evidence="1 2">
    <name type="scientific">Halocaridina rubra</name>
    <name type="common">Hawaiian red shrimp</name>
    <dbReference type="NCBI Taxonomy" id="373956"/>
    <lineage>
        <taxon>Eukaryota</taxon>
        <taxon>Metazoa</taxon>
        <taxon>Ecdysozoa</taxon>
        <taxon>Arthropoda</taxon>
        <taxon>Crustacea</taxon>
        <taxon>Multicrustacea</taxon>
        <taxon>Malacostraca</taxon>
        <taxon>Eumalacostraca</taxon>
        <taxon>Eucarida</taxon>
        <taxon>Decapoda</taxon>
        <taxon>Pleocyemata</taxon>
        <taxon>Caridea</taxon>
        <taxon>Atyoidea</taxon>
        <taxon>Atyidae</taxon>
        <taxon>Halocaridina</taxon>
    </lineage>
</organism>
<dbReference type="AlphaFoldDB" id="A0AAN8X275"/>